<keyword evidence="3" id="KW-1185">Reference proteome</keyword>
<proteinExistence type="predicted"/>
<dbReference type="OrthoDB" id="3223806at2759"/>
<gene>
    <name evidence="2" type="ORF">CC78DRAFT_553934</name>
</gene>
<organism evidence="2 3">
    <name type="scientific">Lojkania enalia</name>
    <dbReference type="NCBI Taxonomy" id="147567"/>
    <lineage>
        <taxon>Eukaryota</taxon>
        <taxon>Fungi</taxon>
        <taxon>Dikarya</taxon>
        <taxon>Ascomycota</taxon>
        <taxon>Pezizomycotina</taxon>
        <taxon>Dothideomycetes</taxon>
        <taxon>Pleosporomycetidae</taxon>
        <taxon>Pleosporales</taxon>
        <taxon>Pleosporales incertae sedis</taxon>
        <taxon>Lojkania</taxon>
    </lineage>
</organism>
<dbReference type="EMBL" id="ML986624">
    <property type="protein sequence ID" value="KAF2263577.1"/>
    <property type="molecule type" value="Genomic_DNA"/>
</dbReference>
<protein>
    <submittedName>
        <fullName evidence="2">Uncharacterized protein</fullName>
    </submittedName>
</protein>
<comment type="caution">
    <text evidence="2">The sequence shown here is derived from an EMBL/GenBank/DDBJ whole genome shotgun (WGS) entry which is preliminary data.</text>
</comment>
<evidence type="ECO:0000256" key="1">
    <source>
        <dbReference type="SAM" id="Phobius"/>
    </source>
</evidence>
<name>A0A9P4N2P0_9PLEO</name>
<keyword evidence="1" id="KW-0812">Transmembrane</keyword>
<keyword evidence="1" id="KW-0472">Membrane</keyword>
<evidence type="ECO:0000313" key="2">
    <source>
        <dbReference type="EMBL" id="KAF2263577.1"/>
    </source>
</evidence>
<dbReference type="AlphaFoldDB" id="A0A9P4N2P0"/>
<keyword evidence="1" id="KW-1133">Transmembrane helix</keyword>
<dbReference type="Proteomes" id="UP000800093">
    <property type="component" value="Unassembled WGS sequence"/>
</dbReference>
<dbReference type="Gene3D" id="3.40.50.12660">
    <property type="match status" value="1"/>
</dbReference>
<sequence length="233" mass="26432">MPQKRSLLIGINYTGAQHTLQGYHADIDSIAHFFPTADTQTITTPRHPIRDYNGNVSTGYDHTIVLISFKTRGRISSTLLHEHLVARMALGCSLFIFFFFGLLSLGLVDEAQDPLNSGFSFDKMRETRDLLAGGDEPLEEGGFAGHYGGERKVVTMLVGVGLTRRARMRRFRRRKSSSAMLWAFLETMKKISSPTYVQTLRMTMPFLDQGHYVRIPQLSYEIEMDLDQRPVIL</sequence>
<accession>A0A9P4N2P0</accession>
<evidence type="ECO:0000313" key="3">
    <source>
        <dbReference type="Proteomes" id="UP000800093"/>
    </source>
</evidence>
<reference evidence="3" key="1">
    <citation type="journal article" date="2020" name="Stud. Mycol.">
        <title>101 Dothideomycetes genomes: A test case for predicting lifestyles and emergence of pathogens.</title>
        <authorList>
            <person name="Haridas S."/>
            <person name="Albert R."/>
            <person name="Binder M."/>
            <person name="Bloem J."/>
            <person name="LaButti K."/>
            <person name="Salamov A."/>
            <person name="Andreopoulos B."/>
            <person name="Baker S."/>
            <person name="Barry K."/>
            <person name="Bills G."/>
            <person name="Bluhm B."/>
            <person name="Cannon C."/>
            <person name="Castanera R."/>
            <person name="Culley D."/>
            <person name="Daum C."/>
            <person name="Ezra D."/>
            <person name="Gonzalez J."/>
            <person name="Henrissat B."/>
            <person name="Kuo A."/>
            <person name="Liang C."/>
            <person name="Lipzen A."/>
            <person name="Lutzoni F."/>
            <person name="Magnuson J."/>
            <person name="Mondo S."/>
            <person name="Nolan M."/>
            <person name="Ohm R."/>
            <person name="Pangilinan J."/>
            <person name="Park H.-J."/>
            <person name="Ramirez L."/>
            <person name="Alfaro M."/>
            <person name="Sun H."/>
            <person name="Tritt A."/>
            <person name="Yoshinaga Y."/>
            <person name="Zwiers L.-H."/>
            <person name="Turgeon B."/>
            <person name="Goodwin S."/>
            <person name="Spatafora J."/>
            <person name="Crous P."/>
            <person name="Grigoriev I."/>
        </authorList>
    </citation>
    <scope>NUCLEOTIDE SEQUENCE [LARGE SCALE GENOMIC DNA]</scope>
    <source>
        <strain evidence="3">CBS 304.66</strain>
    </source>
</reference>
<feature type="transmembrane region" description="Helical" evidence="1">
    <location>
        <begin position="84"/>
        <end position="108"/>
    </location>
</feature>